<evidence type="ECO:0000313" key="1">
    <source>
        <dbReference type="EMBL" id="EKM54017.1"/>
    </source>
</evidence>
<keyword evidence="2" id="KW-1185">Reference proteome</keyword>
<dbReference type="HOGENOM" id="CLU_005808_0_0_1"/>
<accession>K5WU91</accession>
<dbReference type="InParanoid" id="K5WU91"/>
<gene>
    <name evidence="1" type="ORF">PHACADRAFT_196455</name>
</gene>
<name>K5WU91_PHACS</name>
<evidence type="ECO:0000313" key="2">
    <source>
        <dbReference type="Proteomes" id="UP000008370"/>
    </source>
</evidence>
<dbReference type="STRING" id="650164.K5WU91"/>
<dbReference type="Proteomes" id="UP000008370">
    <property type="component" value="Unassembled WGS sequence"/>
</dbReference>
<dbReference type="AlphaFoldDB" id="K5WU91"/>
<organism evidence="1 2">
    <name type="scientific">Phanerochaete carnosa (strain HHB-10118-sp)</name>
    <name type="common">White-rot fungus</name>
    <name type="synonym">Peniophora carnosa</name>
    <dbReference type="NCBI Taxonomy" id="650164"/>
    <lineage>
        <taxon>Eukaryota</taxon>
        <taxon>Fungi</taxon>
        <taxon>Dikarya</taxon>
        <taxon>Basidiomycota</taxon>
        <taxon>Agaricomycotina</taxon>
        <taxon>Agaricomycetes</taxon>
        <taxon>Polyporales</taxon>
        <taxon>Phanerochaetaceae</taxon>
        <taxon>Phanerochaete</taxon>
    </lineage>
</organism>
<dbReference type="OrthoDB" id="5429442at2759"/>
<dbReference type="GeneID" id="18911153"/>
<dbReference type="RefSeq" id="XP_007396722.1">
    <property type="nucleotide sequence ID" value="XM_007396660.1"/>
</dbReference>
<sequence>MDLSSLKNSRDLFALAAYHFGRYRTTGSERMEGSKDDLMFQAFFDKPVLVSLCSHEMLLEITVTDGHCNLDHGRATEAAAANHSRKRDIPKNILFTYCVPSAVDKMAGCTALIGSERHGVQLLVFDYKSAKLVRSSVRATDGTHQPIPQVEGQQSLEFYLYQYLEFLQSAGHHTLSSLPGFEDDKGDVPTTINYSWIADVALRQLVQLDEIHSVSLWKINGYLSTVWLKAAMLVSIQTDALSDRSGTSLAEYRVTAWGNDEVIMTFVVDEVFLYSGTKWEGQPVKSFGEWEIAVIMNFSYEKPLEHDGNVIRCKVDIASSHLLTASSFFGDVDFDNEDATVLSWVDYIITFISNEYLNIIENAGYNIIYEHDLRRRSITGYGEVGDFDFDGSTDRYACRDGTEDSGMHARTMAWRKITQGDDMCDYDQITAHGRTAPEMTIWHEVAQKSDMYGFDQITALSQAAINMYYRSIWTQAEFKPPTVRLRGDGRAIVFLYIKRGFLKPLRNGAPYPDGDKFEFEDWRIAFEADLKMCDHSALTEIGPEWQAAFKKSRVYEQYGTSEIVDFKHIYLDFQNVTFLHESSRFDGLLTVLNKRSIDKVQAAVVYLRDFYLKQLVSAGHHVLYTIPVLNRPSAELYQCLTSVVFHIYSETSSEHSWNEQSRASEPIVIILGMCGGRPMPASALRYSTEWIVRVGRFSSYGTAAISGGLFLREKLLRKLSEINTRTTIIP</sequence>
<proteinExistence type="predicted"/>
<protein>
    <submittedName>
        <fullName evidence="1">Uncharacterized protein</fullName>
    </submittedName>
</protein>
<dbReference type="EMBL" id="JH930473">
    <property type="protein sequence ID" value="EKM54017.1"/>
    <property type="molecule type" value="Genomic_DNA"/>
</dbReference>
<dbReference type="KEGG" id="pco:PHACADRAFT_196455"/>
<reference evidence="1 2" key="1">
    <citation type="journal article" date="2012" name="BMC Genomics">
        <title>Comparative genomics of the white-rot fungi, Phanerochaete carnosa and P. chrysosporium, to elucidate the genetic basis of the distinct wood types they colonize.</title>
        <authorList>
            <person name="Suzuki H."/>
            <person name="MacDonald J."/>
            <person name="Syed K."/>
            <person name="Salamov A."/>
            <person name="Hori C."/>
            <person name="Aerts A."/>
            <person name="Henrissat B."/>
            <person name="Wiebenga A."/>
            <person name="vanKuyk P.A."/>
            <person name="Barry K."/>
            <person name="Lindquist E."/>
            <person name="LaButti K."/>
            <person name="Lapidus A."/>
            <person name="Lucas S."/>
            <person name="Coutinho P."/>
            <person name="Gong Y."/>
            <person name="Samejima M."/>
            <person name="Mahadevan R."/>
            <person name="Abou-Zaid M."/>
            <person name="de Vries R.P."/>
            <person name="Igarashi K."/>
            <person name="Yadav J.S."/>
            <person name="Grigoriev I.V."/>
            <person name="Master E.R."/>
        </authorList>
    </citation>
    <scope>NUCLEOTIDE SEQUENCE [LARGE SCALE GENOMIC DNA]</scope>
    <source>
        <strain evidence="1 2">HHB-10118-sp</strain>
    </source>
</reference>